<dbReference type="Proteomes" id="UP001632037">
    <property type="component" value="Unassembled WGS sequence"/>
</dbReference>
<reference evidence="7 8" key="1">
    <citation type="submission" date="2024-09" db="EMBL/GenBank/DDBJ databases">
        <title>Genome sequencing and assembly of Phytophthora oleae, isolate VK10A, causative agent of rot of olive drupes.</title>
        <authorList>
            <person name="Conti Taguali S."/>
            <person name="Riolo M."/>
            <person name="La Spada F."/>
            <person name="Cacciola S.O."/>
            <person name="Dionisio G."/>
        </authorList>
    </citation>
    <scope>NUCLEOTIDE SEQUENCE [LARGE SCALE GENOMIC DNA]</scope>
    <source>
        <strain evidence="7 8">VK10A</strain>
    </source>
</reference>
<proteinExistence type="inferred from homology"/>
<keyword evidence="5 6" id="KW-0472">Membrane</keyword>
<dbReference type="EMBL" id="JBIMZQ010000011">
    <property type="protein sequence ID" value="KAL3668298.1"/>
    <property type="molecule type" value="Genomic_DNA"/>
</dbReference>
<keyword evidence="4 6" id="KW-1133">Transmembrane helix</keyword>
<organism evidence="7 8">
    <name type="scientific">Phytophthora oleae</name>
    <dbReference type="NCBI Taxonomy" id="2107226"/>
    <lineage>
        <taxon>Eukaryota</taxon>
        <taxon>Sar</taxon>
        <taxon>Stramenopiles</taxon>
        <taxon>Oomycota</taxon>
        <taxon>Peronosporomycetes</taxon>
        <taxon>Peronosporales</taxon>
        <taxon>Peronosporaceae</taxon>
        <taxon>Phytophthora</taxon>
    </lineage>
</organism>
<comment type="subcellular location">
    <subcellularLocation>
        <location evidence="1">Membrane</location>
    </subcellularLocation>
</comment>
<dbReference type="InterPro" id="IPR005351">
    <property type="entry name" value="ASTER"/>
</dbReference>
<feature type="transmembrane region" description="Helical" evidence="6">
    <location>
        <begin position="31"/>
        <end position="64"/>
    </location>
</feature>
<name>A0ABD3FN38_9STRA</name>
<evidence type="ECO:0008006" key="9">
    <source>
        <dbReference type="Google" id="ProtNLM"/>
    </source>
</evidence>
<evidence type="ECO:0000256" key="2">
    <source>
        <dbReference type="ARBA" id="ARBA00009066"/>
    </source>
</evidence>
<dbReference type="AlphaFoldDB" id="A0ABD3FN38"/>
<evidence type="ECO:0000256" key="5">
    <source>
        <dbReference type="ARBA" id="ARBA00023136"/>
    </source>
</evidence>
<dbReference type="Pfam" id="PF03669">
    <property type="entry name" value="ASTER"/>
    <property type="match status" value="1"/>
</dbReference>
<protein>
    <recommendedName>
        <fullName evidence="9">Protein Asterix</fullName>
    </recommendedName>
</protein>
<accession>A0ABD3FN38</accession>
<evidence type="ECO:0000256" key="4">
    <source>
        <dbReference type="ARBA" id="ARBA00022989"/>
    </source>
</evidence>
<evidence type="ECO:0000313" key="7">
    <source>
        <dbReference type="EMBL" id="KAL3668298.1"/>
    </source>
</evidence>
<evidence type="ECO:0000256" key="6">
    <source>
        <dbReference type="SAM" id="Phobius"/>
    </source>
</evidence>
<dbReference type="PANTHER" id="PTHR13193">
    <property type="entry name" value="CGI-140"/>
    <property type="match status" value="1"/>
</dbReference>
<evidence type="ECO:0000256" key="3">
    <source>
        <dbReference type="ARBA" id="ARBA00022692"/>
    </source>
</evidence>
<evidence type="ECO:0000256" key="1">
    <source>
        <dbReference type="ARBA" id="ARBA00004370"/>
    </source>
</evidence>
<sequence length="110" mass="12652">MSTLQGDPRRPSDLHSFVREQLDPDEAPKDFYALFSLALGFLAFLMKWRGLAWGSLLLCVFSFINMKPQDMIKTDLACSFYFSISTLVSAYPTPPSTPEDVFWYQLLTLW</sequence>
<dbReference type="PANTHER" id="PTHR13193:SF0">
    <property type="entry name" value="PAT COMPLEX SUBUNIT ASTERIX"/>
    <property type="match status" value="1"/>
</dbReference>
<dbReference type="GO" id="GO:0016020">
    <property type="term" value="C:membrane"/>
    <property type="evidence" value="ECO:0007669"/>
    <property type="project" value="UniProtKB-SubCell"/>
</dbReference>
<keyword evidence="8" id="KW-1185">Reference proteome</keyword>
<evidence type="ECO:0000313" key="8">
    <source>
        <dbReference type="Proteomes" id="UP001632037"/>
    </source>
</evidence>
<gene>
    <name evidence="7" type="ORF">V7S43_006391</name>
</gene>
<keyword evidence="3 6" id="KW-0812">Transmembrane</keyword>
<comment type="similarity">
    <text evidence="2">Belongs to the Asterix family.</text>
</comment>
<comment type="caution">
    <text evidence="7">The sequence shown here is derived from an EMBL/GenBank/DDBJ whole genome shotgun (WGS) entry which is preliminary data.</text>
</comment>